<keyword evidence="2" id="KW-1185">Reference proteome</keyword>
<sequence>MRSDDEIPPCRQYQGEAPECVGTCHHLVRSELKDQTPHDICGELRAYCESQALSDFCELHGVQGTSFSRNPHLRRRRWLPQSKLYRHFWAAYHENPDLNIALGFHGTGDANVPKILHYGLDPQYRRTQAFGKGEYFSKEPGLASTYRHEGHCLIVFALLMPKDHEKVYSQKDRDIIVIPELYHQLPLGVIRFASLDEAAIEHSQSMRLSQRALKTAALDAEARVTEVQCKDKMEPLLQQGQYAEAAQTLRQATRCHKLSPEMTDEVVEMLHKYIPDPNARQTWFPRLAAVEEPPKSHKGSSKTLKQLQEDAEQAWRKFWATKMDPRRNILRKLNDPATDLFKGDHIQRDAAPPCQEVQHRAAGTAVLMDQ</sequence>
<dbReference type="AlphaFoldDB" id="A0A9N8DBL4"/>
<gene>
    <name evidence="1" type="ORF">SEMRO_20_G014430.1</name>
</gene>
<proteinExistence type="predicted"/>
<evidence type="ECO:0000313" key="2">
    <source>
        <dbReference type="Proteomes" id="UP001153069"/>
    </source>
</evidence>
<dbReference type="Gene3D" id="3.90.228.10">
    <property type="match status" value="1"/>
</dbReference>
<protein>
    <recommendedName>
        <fullName evidence="3">PARP catalytic domain-containing protein</fullName>
    </recommendedName>
</protein>
<evidence type="ECO:0008006" key="3">
    <source>
        <dbReference type="Google" id="ProtNLM"/>
    </source>
</evidence>
<organism evidence="1 2">
    <name type="scientific">Seminavis robusta</name>
    <dbReference type="NCBI Taxonomy" id="568900"/>
    <lineage>
        <taxon>Eukaryota</taxon>
        <taxon>Sar</taxon>
        <taxon>Stramenopiles</taxon>
        <taxon>Ochrophyta</taxon>
        <taxon>Bacillariophyta</taxon>
        <taxon>Bacillariophyceae</taxon>
        <taxon>Bacillariophycidae</taxon>
        <taxon>Naviculales</taxon>
        <taxon>Naviculaceae</taxon>
        <taxon>Seminavis</taxon>
    </lineage>
</organism>
<dbReference type="EMBL" id="CAICTM010000020">
    <property type="protein sequence ID" value="CAB9497495.1"/>
    <property type="molecule type" value="Genomic_DNA"/>
</dbReference>
<dbReference type="Proteomes" id="UP001153069">
    <property type="component" value="Unassembled WGS sequence"/>
</dbReference>
<reference evidence="1" key="1">
    <citation type="submission" date="2020-06" db="EMBL/GenBank/DDBJ databases">
        <authorList>
            <consortium name="Plant Systems Biology data submission"/>
        </authorList>
    </citation>
    <scope>NUCLEOTIDE SEQUENCE</scope>
    <source>
        <strain evidence="1">D6</strain>
    </source>
</reference>
<evidence type="ECO:0000313" key="1">
    <source>
        <dbReference type="EMBL" id="CAB9497495.1"/>
    </source>
</evidence>
<accession>A0A9N8DBL4</accession>
<name>A0A9N8DBL4_9STRA</name>
<dbReference type="SUPFAM" id="SSF56399">
    <property type="entry name" value="ADP-ribosylation"/>
    <property type="match status" value="1"/>
</dbReference>
<comment type="caution">
    <text evidence="1">The sequence shown here is derived from an EMBL/GenBank/DDBJ whole genome shotgun (WGS) entry which is preliminary data.</text>
</comment>